<evidence type="ECO:0000259" key="3">
    <source>
        <dbReference type="Pfam" id="PF02591"/>
    </source>
</evidence>
<sequence>MSDLERAQTKAEADLAPVKERKLRDQQRVDDGSVSDPKALRGLIDEIEHLTRRIGDLEDAQLEVMEELEEASARFEAIKNRRGELETGIRALMATRDSEFAALDSQLQHAGAKRETVVEKLPAALVTYYERMRDKHSGLGAAELVERRCTGCRLDLNAADLRTIAASAPDDVVLCEECGRILVRTESSGL</sequence>
<dbReference type="EMBL" id="CP154795">
    <property type="protein sequence ID" value="XAN08438.1"/>
    <property type="molecule type" value="Genomic_DNA"/>
</dbReference>
<keyword evidence="1" id="KW-0175">Coiled coil</keyword>
<dbReference type="Proteomes" id="UP001442841">
    <property type="component" value="Chromosome"/>
</dbReference>
<dbReference type="InterPro" id="IPR056003">
    <property type="entry name" value="CT398_CC_hairpin"/>
</dbReference>
<dbReference type="Gene3D" id="1.10.287.1490">
    <property type="match status" value="1"/>
</dbReference>
<keyword evidence="6" id="KW-1185">Reference proteome</keyword>
<dbReference type="PANTHER" id="PTHR39082">
    <property type="entry name" value="PHOSPHOLIPASE C-BETA-2-RELATED"/>
    <property type="match status" value="1"/>
</dbReference>
<dbReference type="InterPro" id="IPR052376">
    <property type="entry name" value="Oxidative_Scav/Glycosyltrans"/>
</dbReference>
<evidence type="ECO:0000256" key="2">
    <source>
        <dbReference type="SAM" id="MobiDB-lite"/>
    </source>
</evidence>
<protein>
    <submittedName>
        <fullName evidence="5">C4-type zinc ribbon domain-containing protein</fullName>
    </submittedName>
</protein>
<feature type="coiled-coil region" evidence="1">
    <location>
        <begin position="40"/>
        <end position="74"/>
    </location>
</feature>
<feature type="domain" description="C4-type zinc ribbon" evidence="3">
    <location>
        <begin position="148"/>
        <end position="182"/>
    </location>
</feature>
<accession>A0ABZ3FQU2</accession>
<feature type="domain" description="CT398-like coiled coil hairpin" evidence="4">
    <location>
        <begin position="2"/>
        <end position="136"/>
    </location>
</feature>
<evidence type="ECO:0000313" key="6">
    <source>
        <dbReference type="Proteomes" id="UP001442841"/>
    </source>
</evidence>
<gene>
    <name evidence="5" type="ORF">AADG42_14380</name>
</gene>
<evidence type="ECO:0000256" key="1">
    <source>
        <dbReference type="SAM" id="Coils"/>
    </source>
</evidence>
<dbReference type="InterPro" id="IPR003743">
    <property type="entry name" value="Zf-RING_7"/>
</dbReference>
<feature type="region of interest" description="Disordered" evidence="2">
    <location>
        <begin position="1"/>
        <end position="35"/>
    </location>
</feature>
<dbReference type="PANTHER" id="PTHR39082:SF1">
    <property type="entry name" value="SCAVENGER RECEPTOR CLASS A MEMBER 3"/>
    <property type="match status" value="1"/>
</dbReference>
<evidence type="ECO:0000259" key="4">
    <source>
        <dbReference type="Pfam" id="PF24481"/>
    </source>
</evidence>
<name>A0ABZ3FQU2_9ACTN</name>
<evidence type="ECO:0000313" key="5">
    <source>
        <dbReference type="EMBL" id="XAN08438.1"/>
    </source>
</evidence>
<dbReference type="Pfam" id="PF24481">
    <property type="entry name" value="CT398_CC"/>
    <property type="match status" value="1"/>
</dbReference>
<dbReference type="Pfam" id="PF02591">
    <property type="entry name" value="Zn_ribbon_9"/>
    <property type="match status" value="1"/>
</dbReference>
<feature type="compositionally biased region" description="Basic and acidic residues" evidence="2">
    <location>
        <begin position="1"/>
        <end position="31"/>
    </location>
</feature>
<proteinExistence type="predicted"/>
<reference evidence="5 6" key="1">
    <citation type="submission" date="2024-04" db="EMBL/GenBank/DDBJ databases">
        <title>Isolation of an actinomycete strain from pig manure.</title>
        <authorList>
            <person name="Gong T."/>
            <person name="Yu Z."/>
            <person name="An M."/>
            <person name="Wei C."/>
            <person name="Yang W."/>
            <person name="Liu L."/>
        </authorList>
    </citation>
    <scope>NUCLEOTIDE SEQUENCE [LARGE SCALE GENOMIC DNA]</scope>
    <source>
        <strain evidence="5 6">ZF39</strain>
    </source>
</reference>
<organism evidence="5 6">
    <name type="scientific">Ammonicoccus fulvus</name>
    <dbReference type="NCBI Taxonomy" id="3138240"/>
    <lineage>
        <taxon>Bacteria</taxon>
        <taxon>Bacillati</taxon>
        <taxon>Actinomycetota</taxon>
        <taxon>Actinomycetes</taxon>
        <taxon>Propionibacteriales</taxon>
        <taxon>Propionibacteriaceae</taxon>
        <taxon>Ammonicoccus</taxon>
    </lineage>
</organism>